<evidence type="ECO:0000256" key="1">
    <source>
        <dbReference type="ARBA" id="ARBA00004496"/>
    </source>
</evidence>
<feature type="domain" description="OmpR/PhoB-type" evidence="10">
    <location>
        <begin position="133"/>
        <end position="233"/>
    </location>
</feature>
<dbReference type="Proteomes" id="UP000270678">
    <property type="component" value="Chromosome"/>
</dbReference>
<dbReference type="SMART" id="SM00448">
    <property type="entry name" value="REC"/>
    <property type="match status" value="1"/>
</dbReference>
<dbReference type="PROSITE" id="PS50110">
    <property type="entry name" value="RESPONSE_REGULATORY"/>
    <property type="match status" value="1"/>
</dbReference>
<dbReference type="InterPro" id="IPR001789">
    <property type="entry name" value="Sig_transdc_resp-reg_receiver"/>
</dbReference>
<dbReference type="GO" id="GO:0005829">
    <property type="term" value="C:cytosol"/>
    <property type="evidence" value="ECO:0007669"/>
    <property type="project" value="TreeGrafter"/>
</dbReference>
<dbReference type="PANTHER" id="PTHR48111">
    <property type="entry name" value="REGULATOR OF RPOS"/>
    <property type="match status" value="1"/>
</dbReference>
<feature type="modified residue" description="4-aspartylphosphate" evidence="7">
    <location>
        <position position="54"/>
    </location>
</feature>
<evidence type="ECO:0000259" key="10">
    <source>
        <dbReference type="PROSITE" id="PS51755"/>
    </source>
</evidence>
<dbReference type="Gene3D" id="3.40.50.2300">
    <property type="match status" value="1"/>
</dbReference>
<dbReference type="GO" id="GO:0000156">
    <property type="term" value="F:phosphorelay response regulator activity"/>
    <property type="evidence" value="ECO:0007669"/>
    <property type="project" value="TreeGrafter"/>
</dbReference>
<dbReference type="InterPro" id="IPR039420">
    <property type="entry name" value="WalR-like"/>
</dbReference>
<dbReference type="InterPro" id="IPR036388">
    <property type="entry name" value="WH-like_DNA-bd_sf"/>
</dbReference>
<evidence type="ECO:0000256" key="2">
    <source>
        <dbReference type="ARBA" id="ARBA00022553"/>
    </source>
</evidence>
<dbReference type="EMBL" id="CP034346">
    <property type="protein sequence ID" value="AZS15843.1"/>
    <property type="molecule type" value="Genomic_DNA"/>
</dbReference>
<dbReference type="CDD" id="cd00383">
    <property type="entry name" value="trans_reg_C"/>
    <property type="match status" value="1"/>
</dbReference>
<organism evidence="11 12">
    <name type="scientific">Paenibacillus lutimineralis</name>
    <dbReference type="NCBI Taxonomy" id="2707005"/>
    <lineage>
        <taxon>Bacteria</taxon>
        <taxon>Bacillati</taxon>
        <taxon>Bacillota</taxon>
        <taxon>Bacilli</taxon>
        <taxon>Bacillales</taxon>
        <taxon>Paenibacillaceae</taxon>
        <taxon>Paenibacillus</taxon>
    </lineage>
</organism>
<dbReference type="InterPro" id="IPR001867">
    <property type="entry name" value="OmpR/PhoB-type_DNA-bd"/>
</dbReference>
<dbReference type="SMART" id="SM00862">
    <property type="entry name" value="Trans_reg_C"/>
    <property type="match status" value="1"/>
</dbReference>
<dbReference type="GO" id="GO:0006355">
    <property type="term" value="P:regulation of DNA-templated transcription"/>
    <property type="evidence" value="ECO:0007669"/>
    <property type="project" value="InterPro"/>
</dbReference>
<dbReference type="Gene3D" id="1.10.10.10">
    <property type="entry name" value="Winged helix-like DNA-binding domain superfamily/Winged helix DNA-binding domain"/>
    <property type="match status" value="1"/>
</dbReference>
<feature type="DNA-binding region" description="OmpR/PhoB-type" evidence="8">
    <location>
        <begin position="133"/>
        <end position="233"/>
    </location>
</feature>
<dbReference type="InterPro" id="IPR011006">
    <property type="entry name" value="CheY-like_superfamily"/>
</dbReference>
<evidence type="ECO:0000313" key="11">
    <source>
        <dbReference type="EMBL" id="AZS15843.1"/>
    </source>
</evidence>
<dbReference type="InterPro" id="IPR016032">
    <property type="entry name" value="Sig_transdc_resp-reg_C-effctor"/>
</dbReference>
<dbReference type="OrthoDB" id="9790442at2"/>
<evidence type="ECO:0000256" key="6">
    <source>
        <dbReference type="ARBA" id="ARBA00023163"/>
    </source>
</evidence>
<evidence type="ECO:0000256" key="8">
    <source>
        <dbReference type="PROSITE-ProRule" id="PRU01091"/>
    </source>
</evidence>
<dbReference type="PROSITE" id="PS51755">
    <property type="entry name" value="OMPR_PHOB"/>
    <property type="match status" value="1"/>
</dbReference>
<evidence type="ECO:0000313" key="12">
    <source>
        <dbReference type="Proteomes" id="UP000270678"/>
    </source>
</evidence>
<keyword evidence="3" id="KW-0902">Two-component regulatory system</keyword>
<proteinExistence type="predicted"/>
<name>A0A3S9UZV7_9BACL</name>
<evidence type="ECO:0000256" key="3">
    <source>
        <dbReference type="ARBA" id="ARBA00023012"/>
    </source>
</evidence>
<evidence type="ECO:0000256" key="5">
    <source>
        <dbReference type="ARBA" id="ARBA00023125"/>
    </source>
</evidence>
<dbReference type="Gene3D" id="6.10.250.690">
    <property type="match status" value="1"/>
</dbReference>
<dbReference type="CDD" id="cd17574">
    <property type="entry name" value="REC_OmpR"/>
    <property type="match status" value="1"/>
</dbReference>
<keyword evidence="6" id="KW-0804">Transcription</keyword>
<keyword evidence="12" id="KW-1185">Reference proteome</keyword>
<dbReference type="FunFam" id="3.40.50.2300:FF:000001">
    <property type="entry name" value="DNA-binding response regulator PhoB"/>
    <property type="match status" value="1"/>
</dbReference>
<dbReference type="Pfam" id="PF00486">
    <property type="entry name" value="Trans_reg_C"/>
    <property type="match status" value="1"/>
</dbReference>
<dbReference type="GO" id="GO:0032993">
    <property type="term" value="C:protein-DNA complex"/>
    <property type="evidence" value="ECO:0007669"/>
    <property type="project" value="TreeGrafter"/>
</dbReference>
<dbReference type="FunFam" id="1.10.10.10:FF:000018">
    <property type="entry name" value="DNA-binding response regulator ResD"/>
    <property type="match status" value="1"/>
</dbReference>
<dbReference type="PANTHER" id="PTHR48111:SF2">
    <property type="entry name" value="RESPONSE REGULATOR SAER"/>
    <property type="match status" value="1"/>
</dbReference>
<gene>
    <name evidence="11" type="ORF">EI981_16295</name>
</gene>
<accession>A0A3S9UZV7</accession>
<sequence>MMSVNILVVDDDPEIRDILHIYLRNEGYHVVQAEDGKKALELLQQEQIHLIILDIMMPNLDGISACLKIRESSGVPIIMLSAKGEDLDKITGLSMGGDDYMTKPFNPLELIARIKVQLRRQNYIAVSNQAVDEGEICIDDLVINKDYYRVTVKGREISLTPIEFAILELLASHRGQVFNIDKIYQKVWKEQHAYYSQNTVMVHIRNLREKIEANPRNPQYIKTVWGVGYRIDK</sequence>
<keyword evidence="4" id="KW-0805">Transcription regulation</keyword>
<dbReference type="KEGG" id="plut:EI981_16295"/>
<evidence type="ECO:0000259" key="9">
    <source>
        <dbReference type="PROSITE" id="PS50110"/>
    </source>
</evidence>
<dbReference type="GO" id="GO:0000976">
    <property type="term" value="F:transcription cis-regulatory region binding"/>
    <property type="evidence" value="ECO:0007669"/>
    <property type="project" value="TreeGrafter"/>
</dbReference>
<comment type="subcellular location">
    <subcellularLocation>
        <location evidence="1">Cytoplasm</location>
    </subcellularLocation>
</comment>
<protein>
    <submittedName>
        <fullName evidence="11">DNA-binding response regulator</fullName>
    </submittedName>
</protein>
<evidence type="ECO:0000256" key="7">
    <source>
        <dbReference type="PROSITE-ProRule" id="PRU00169"/>
    </source>
</evidence>
<dbReference type="SUPFAM" id="SSF52172">
    <property type="entry name" value="CheY-like"/>
    <property type="match status" value="1"/>
</dbReference>
<feature type="domain" description="Response regulatory" evidence="9">
    <location>
        <begin position="5"/>
        <end position="118"/>
    </location>
</feature>
<dbReference type="AlphaFoldDB" id="A0A3S9UZV7"/>
<evidence type="ECO:0000256" key="4">
    <source>
        <dbReference type="ARBA" id="ARBA00023015"/>
    </source>
</evidence>
<dbReference type="Pfam" id="PF00072">
    <property type="entry name" value="Response_reg"/>
    <property type="match status" value="1"/>
</dbReference>
<keyword evidence="5 8" id="KW-0238">DNA-binding</keyword>
<keyword evidence="2 7" id="KW-0597">Phosphoprotein</keyword>
<dbReference type="SUPFAM" id="SSF46894">
    <property type="entry name" value="C-terminal effector domain of the bipartite response regulators"/>
    <property type="match status" value="1"/>
</dbReference>
<reference evidence="12" key="1">
    <citation type="submission" date="2018-12" db="EMBL/GenBank/DDBJ databases">
        <title>Complete genome sequence of Paenibacillus sp. MBLB1234.</title>
        <authorList>
            <person name="Nam Y.-D."/>
            <person name="Kang J."/>
            <person name="Chung W.-H."/>
            <person name="Park Y.S."/>
        </authorList>
    </citation>
    <scope>NUCLEOTIDE SEQUENCE [LARGE SCALE GENOMIC DNA]</scope>
    <source>
        <strain evidence="12">MBLB1234</strain>
    </source>
</reference>